<proteinExistence type="predicted"/>
<evidence type="ECO:0000313" key="2">
    <source>
        <dbReference type="EMBL" id="TWI91183.1"/>
    </source>
</evidence>
<feature type="chain" id="PRO_5022142309" description="T9SS C-terminal target domain-containing protein" evidence="1">
    <location>
        <begin position="22"/>
        <end position="451"/>
    </location>
</feature>
<keyword evidence="3" id="KW-1185">Reference proteome</keyword>
<protein>
    <recommendedName>
        <fullName evidence="4">T9SS C-terminal target domain-containing protein</fullName>
    </recommendedName>
</protein>
<feature type="signal peptide" evidence="1">
    <location>
        <begin position="1"/>
        <end position="21"/>
    </location>
</feature>
<comment type="caution">
    <text evidence="2">The sequence shown here is derived from an EMBL/GenBank/DDBJ whole genome shotgun (WGS) entry which is preliminary data.</text>
</comment>
<evidence type="ECO:0000313" key="3">
    <source>
        <dbReference type="Proteomes" id="UP000316778"/>
    </source>
</evidence>
<dbReference type="PANTHER" id="PTHR41339">
    <property type="entry name" value="LIPL48"/>
    <property type="match status" value="1"/>
</dbReference>
<organism evidence="2 3">
    <name type="scientific">Chitinophaga japonensis</name>
    <name type="common">Flexibacter japonensis</name>
    <dbReference type="NCBI Taxonomy" id="104662"/>
    <lineage>
        <taxon>Bacteria</taxon>
        <taxon>Pseudomonadati</taxon>
        <taxon>Bacteroidota</taxon>
        <taxon>Chitinophagia</taxon>
        <taxon>Chitinophagales</taxon>
        <taxon>Chitinophagaceae</taxon>
        <taxon>Chitinophaga</taxon>
    </lineage>
</organism>
<evidence type="ECO:0008006" key="4">
    <source>
        <dbReference type="Google" id="ProtNLM"/>
    </source>
</evidence>
<accession>A0A562TCT0</accession>
<evidence type="ECO:0000256" key="1">
    <source>
        <dbReference type="SAM" id="SignalP"/>
    </source>
</evidence>
<reference evidence="2 3" key="1">
    <citation type="journal article" date="2013" name="Stand. Genomic Sci.">
        <title>Genomic Encyclopedia of Type Strains, Phase I: The one thousand microbial genomes (KMG-I) project.</title>
        <authorList>
            <person name="Kyrpides N.C."/>
            <person name="Woyke T."/>
            <person name="Eisen J.A."/>
            <person name="Garrity G."/>
            <person name="Lilburn T.G."/>
            <person name="Beck B.J."/>
            <person name="Whitman W.B."/>
            <person name="Hugenholtz P."/>
            <person name="Klenk H.P."/>
        </authorList>
    </citation>
    <scope>NUCLEOTIDE SEQUENCE [LARGE SCALE GENOMIC DNA]</scope>
    <source>
        <strain evidence="2 3">DSM 13484</strain>
    </source>
</reference>
<dbReference type="SUPFAM" id="SSF51126">
    <property type="entry name" value="Pectin lyase-like"/>
    <property type="match status" value="1"/>
</dbReference>
<dbReference type="Proteomes" id="UP000316778">
    <property type="component" value="Unassembled WGS sequence"/>
</dbReference>
<sequence>MVIKLKSFAYLFLAASMGFVACSDDDNPTPPPTGSAEGTIEGQITGSRTLSADTVYTLKGYVRVMDGGSLTIEAGTLIKGDKATKAALIVERGGQIHAQGTAEDPIVFTSNQPKGSRAIGDWAGVIIAGKAHVNTADGTGQYEGGVLGTGVAAYGGTNDADNSGEFYYVRIEYAGIPIEVDKEINGLTLCGVGSATQVHHVQVSFGGDDGFEFFGGSVSAHHLVAYRTTDDDFDFDQGYNGSLQFGISVKDPGVADDAGTSRGIELENKGSVTGDVYSRPVISNFTFVGPGADGGTRHGAGVHFGLNSRFVFRNNIVVNAKTVAVEINGQTAADALLSNTAGSNAELKNNLLFGIDGDFKVSNATGLTVDLLRENAVDNWGNTILAAAADAGIESIDLSSLNLKLKTGATAKTGANFEGLTGLTTVAYQGAMDTEDWTAGWANWDPQNTDY</sequence>
<name>A0A562TCT0_CHIJA</name>
<dbReference type="OrthoDB" id="1521716at2"/>
<dbReference type="AlphaFoldDB" id="A0A562TCT0"/>
<dbReference type="PROSITE" id="PS51257">
    <property type="entry name" value="PROKAR_LIPOPROTEIN"/>
    <property type="match status" value="1"/>
</dbReference>
<dbReference type="InterPro" id="IPR011050">
    <property type="entry name" value="Pectin_lyase_fold/virulence"/>
</dbReference>
<dbReference type="RefSeq" id="WP_158642513.1">
    <property type="nucleotide sequence ID" value="NZ_VLLG01000002.1"/>
</dbReference>
<keyword evidence="1" id="KW-0732">Signal</keyword>
<dbReference type="PANTHER" id="PTHR41339:SF1">
    <property type="entry name" value="SECRETED PROTEIN"/>
    <property type="match status" value="1"/>
</dbReference>
<dbReference type="EMBL" id="VLLG01000002">
    <property type="protein sequence ID" value="TWI91183.1"/>
    <property type="molecule type" value="Genomic_DNA"/>
</dbReference>
<gene>
    <name evidence="2" type="ORF">LX66_0548</name>
</gene>